<evidence type="ECO:0000259" key="12">
    <source>
        <dbReference type="Pfam" id="PF01113"/>
    </source>
</evidence>
<evidence type="ECO:0000256" key="5">
    <source>
        <dbReference type="ARBA" id="ARBA00023002"/>
    </source>
</evidence>
<evidence type="ECO:0000259" key="13">
    <source>
        <dbReference type="Pfam" id="PF05173"/>
    </source>
</evidence>
<gene>
    <name evidence="14" type="ORF">B2A_11524</name>
</gene>
<dbReference type="InterPro" id="IPR036291">
    <property type="entry name" value="NAD(P)-bd_dom_sf"/>
</dbReference>
<feature type="domain" description="Dihydrodipicolinate reductase C-terminal" evidence="13">
    <location>
        <begin position="82"/>
        <end position="170"/>
    </location>
</feature>
<dbReference type="SUPFAM" id="SSF51735">
    <property type="entry name" value="NAD(P)-binding Rossmann-fold domains"/>
    <property type="match status" value="1"/>
</dbReference>
<keyword evidence="4" id="KW-0220">Diaminopimelate biosynthesis</keyword>
<protein>
    <recommendedName>
        <fullName evidence="9">4-hydroxy-tetrahydrodipicolinate reductase</fullName>
        <ecNumber evidence="9">1.17.1.8</ecNumber>
    </recommendedName>
</protein>
<evidence type="ECO:0000256" key="11">
    <source>
        <dbReference type="ARBA" id="ARBA00049396"/>
    </source>
</evidence>
<keyword evidence="5" id="KW-0560">Oxidoreductase</keyword>
<dbReference type="EMBL" id="AUZZ01008324">
    <property type="protein sequence ID" value="EQD38289.1"/>
    <property type="molecule type" value="Genomic_DNA"/>
</dbReference>
<evidence type="ECO:0000256" key="8">
    <source>
        <dbReference type="ARBA" id="ARBA00037922"/>
    </source>
</evidence>
<dbReference type="GO" id="GO:0005829">
    <property type="term" value="C:cytosol"/>
    <property type="evidence" value="ECO:0007669"/>
    <property type="project" value="TreeGrafter"/>
</dbReference>
<sequence length="171" mass="18311">MEPLTQEALEAVDVLLDFSSESGLMEAAHLCRETRTALVSGSTPLGPAALRLLDELASDVAVLHAANFSRGLAALLSILPGLRDRLGPRFDAGVIDVHHRHKKDAPSGTARTLEAAWSQSTGRSVPVSSLRIGEAIGDHALWIDGGRERIEIWHRAFDRGVFAEGALDAAF</sequence>
<reference evidence="14" key="1">
    <citation type="submission" date="2013-08" db="EMBL/GenBank/DDBJ databases">
        <authorList>
            <person name="Mendez C."/>
            <person name="Richter M."/>
            <person name="Ferrer M."/>
            <person name="Sanchez J."/>
        </authorList>
    </citation>
    <scope>NUCLEOTIDE SEQUENCE</scope>
</reference>
<evidence type="ECO:0000256" key="9">
    <source>
        <dbReference type="ARBA" id="ARBA00038983"/>
    </source>
</evidence>
<dbReference type="Gene3D" id="3.30.360.10">
    <property type="entry name" value="Dihydrodipicolinate Reductase, domain 2"/>
    <property type="match status" value="1"/>
</dbReference>
<dbReference type="GO" id="GO:0009089">
    <property type="term" value="P:lysine biosynthetic process via diaminopimelate"/>
    <property type="evidence" value="ECO:0007669"/>
    <property type="project" value="InterPro"/>
</dbReference>
<feature type="non-terminal residue" evidence="14">
    <location>
        <position position="171"/>
    </location>
</feature>
<accession>T1ABK9</accession>
<dbReference type="EC" id="1.17.1.8" evidence="9"/>
<dbReference type="PANTHER" id="PTHR20836">
    <property type="entry name" value="DIHYDRODIPICOLINATE REDUCTASE"/>
    <property type="match status" value="1"/>
</dbReference>
<evidence type="ECO:0000256" key="4">
    <source>
        <dbReference type="ARBA" id="ARBA00022915"/>
    </source>
</evidence>
<reference evidence="14" key="2">
    <citation type="journal article" date="2014" name="ISME J.">
        <title>Microbial stratification in low pH oxic and suboxic macroscopic growths along an acid mine drainage.</title>
        <authorList>
            <person name="Mendez-Garcia C."/>
            <person name="Mesa V."/>
            <person name="Sprenger R.R."/>
            <person name="Richter M."/>
            <person name="Diez M.S."/>
            <person name="Solano J."/>
            <person name="Bargiela R."/>
            <person name="Golyshina O.V."/>
            <person name="Manteca A."/>
            <person name="Ramos J.L."/>
            <person name="Gallego J.R."/>
            <person name="Llorente I."/>
            <person name="Martins Dos Santos V.A."/>
            <person name="Jensen O.N."/>
            <person name="Pelaez A.I."/>
            <person name="Sanchez J."/>
            <person name="Ferrer M."/>
        </authorList>
    </citation>
    <scope>NUCLEOTIDE SEQUENCE</scope>
</reference>
<keyword evidence="6" id="KW-0520">NAD</keyword>
<evidence type="ECO:0000256" key="6">
    <source>
        <dbReference type="ARBA" id="ARBA00023027"/>
    </source>
</evidence>
<dbReference type="GO" id="GO:0008839">
    <property type="term" value="F:4-hydroxy-tetrahydrodipicolinate reductase"/>
    <property type="evidence" value="ECO:0007669"/>
    <property type="project" value="UniProtKB-EC"/>
</dbReference>
<comment type="caution">
    <text evidence="14">The sequence shown here is derived from an EMBL/GenBank/DDBJ whole genome shotgun (WGS) entry which is preliminary data.</text>
</comment>
<dbReference type="InterPro" id="IPR023940">
    <property type="entry name" value="DHDPR_bac"/>
</dbReference>
<evidence type="ECO:0000256" key="2">
    <source>
        <dbReference type="ARBA" id="ARBA00022605"/>
    </source>
</evidence>
<dbReference type="Pfam" id="PF01113">
    <property type="entry name" value="DapB_N"/>
    <property type="match status" value="1"/>
</dbReference>
<dbReference type="PANTHER" id="PTHR20836:SF0">
    <property type="entry name" value="4-HYDROXY-TETRAHYDRODIPICOLINATE REDUCTASE 1, CHLOROPLASTIC-RELATED"/>
    <property type="match status" value="1"/>
</dbReference>
<organism evidence="14">
    <name type="scientific">mine drainage metagenome</name>
    <dbReference type="NCBI Taxonomy" id="410659"/>
    <lineage>
        <taxon>unclassified sequences</taxon>
        <taxon>metagenomes</taxon>
        <taxon>ecological metagenomes</taxon>
    </lineage>
</organism>
<keyword evidence="7" id="KW-0457">Lysine biosynthesis</keyword>
<dbReference type="InterPro" id="IPR000846">
    <property type="entry name" value="DapB_N"/>
</dbReference>
<comment type="catalytic activity">
    <reaction evidence="10">
        <text>(S)-2,3,4,5-tetrahydrodipicolinate + NADP(+) + H2O = (2S,4S)-4-hydroxy-2,3,4,5-tetrahydrodipicolinate + NADPH + H(+)</text>
        <dbReference type="Rhea" id="RHEA:35331"/>
        <dbReference type="ChEBI" id="CHEBI:15377"/>
        <dbReference type="ChEBI" id="CHEBI:15378"/>
        <dbReference type="ChEBI" id="CHEBI:16845"/>
        <dbReference type="ChEBI" id="CHEBI:57783"/>
        <dbReference type="ChEBI" id="CHEBI:58349"/>
        <dbReference type="ChEBI" id="CHEBI:67139"/>
        <dbReference type="EC" id="1.17.1.8"/>
    </reaction>
</comment>
<keyword evidence="2" id="KW-0028">Amino-acid biosynthesis</keyword>
<dbReference type="InterPro" id="IPR022663">
    <property type="entry name" value="DapB_C"/>
</dbReference>
<keyword evidence="3" id="KW-0521">NADP</keyword>
<evidence type="ECO:0000313" key="14">
    <source>
        <dbReference type="EMBL" id="EQD38289.1"/>
    </source>
</evidence>
<feature type="domain" description="Dihydrodipicolinate reductase N-terminal" evidence="12">
    <location>
        <begin position="6"/>
        <end position="68"/>
    </location>
</feature>
<comment type="catalytic activity">
    <reaction evidence="11">
        <text>(S)-2,3,4,5-tetrahydrodipicolinate + NAD(+) + H2O = (2S,4S)-4-hydroxy-2,3,4,5-tetrahydrodipicolinate + NADH + H(+)</text>
        <dbReference type="Rhea" id="RHEA:35323"/>
        <dbReference type="ChEBI" id="CHEBI:15377"/>
        <dbReference type="ChEBI" id="CHEBI:15378"/>
        <dbReference type="ChEBI" id="CHEBI:16845"/>
        <dbReference type="ChEBI" id="CHEBI:57540"/>
        <dbReference type="ChEBI" id="CHEBI:57945"/>
        <dbReference type="ChEBI" id="CHEBI:67139"/>
        <dbReference type="EC" id="1.17.1.8"/>
    </reaction>
</comment>
<comment type="similarity">
    <text evidence="1">Belongs to the DapB family.</text>
</comment>
<dbReference type="SUPFAM" id="SSF55347">
    <property type="entry name" value="Glyceraldehyde-3-phosphate dehydrogenase-like, C-terminal domain"/>
    <property type="match status" value="1"/>
</dbReference>
<dbReference type="AlphaFoldDB" id="T1ABK9"/>
<dbReference type="Gene3D" id="3.40.50.720">
    <property type="entry name" value="NAD(P)-binding Rossmann-like Domain"/>
    <property type="match status" value="1"/>
</dbReference>
<evidence type="ECO:0000256" key="10">
    <source>
        <dbReference type="ARBA" id="ARBA00049080"/>
    </source>
</evidence>
<dbReference type="Pfam" id="PF05173">
    <property type="entry name" value="DapB_C"/>
    <property type="match status" value="1"/>
</dbReference>
<name>T1ABK9_9ZZZZ</name>
<evidence type="ECO:0000256" key="1">
    <source>
        <dbReference type="ARBA" id="ARBA00006642"/>
    </source>
</evidence>
<evidence type="ECO:0000256" key="7">
    <source>
        <dbReference type="ARBA" id="ARBA00023154"/>
    </source>
</evidence>
<proteinExistence type="inferred from homology"/>
<evidence type="ECO:0000256" key="3">
    <source>
        <dbReference type="ARBA" id="ARBA00022857"/>
    </source>
</evidence>
<dbReference type="GO" id="GO:0019877">
    <property type="term" value="P:diaminopimelate biosynthetic process"/>
    <property type="evidence" value="ECO:0007669"/>
    <property type="project" value="UniProtKB-KW"/>
</dbReference>
<comment type="pathway">
    <text evidence="8">Amino-acid biosynthesis; L-lysine biosynthesis via DAP pathway; (S)-tetrahydrodipicolinate from L-aspartate: step 4/4.</text>
</comment>